<dbReference type="InterPro" id="IPR005151">
    <property type="entry name" value="Tail-specific_protease"/>
</dbReference>
<dbReference type="FunFam" id="2.30.42.10:FF:000063">
    <property type="entry name" value="Peptidase, S41 family"/>
    <property type="match status" value="1"/>
</dbReference>
<keyword evidence="4 5" id="KW-0720">Serine protease</keyword>
<accession>A0A1F6EHG8</accession>
<dbReference type="GO" id="GO:0008236">
    <property type="term" value="F:serine-type peptidase activity"/>
    <property type="evidence" value="ECO:0007669"/>
    <property type="project" value="UniProtKB-KW"/>
</dbReference>
<dbReference type="GO" id="GO:0004175">
    <property type="term" value="F:endopeptidase activity"/>
    <property type="evidence" value="ECO:0007669"/>
    <property type="project" value="TreeGrafter"/>
</dbReference>
<dbReference type="SMART" id="SM00228">
    <property type="entry name" value="PDZ"/>
    <property type="match status" value="1"/>
</dbReference>
<name>A0A1F6EHG8_9BACT</name>
<dbReference type="EMBL" id="MFLY01000011">
    <property type="protein sequence ID" value="OGG73091.1"/>
    <property type="molecule type" value="Genomic_DNA"/>
</dbReference>
<dbReference type="PROSITE" id="PS50106">
    <property type="entry name" value="PDZ"/>
    <property type="match status" value="1"/>
</dbReference>
<dbReference type="InterPro" id="IPR029045">
    <property type="entry name" value="ClpP/crotonase-like_dom_sf"/>
</dbReference>
<comment type="caution">
    <text evidence="7">The sequence shown here is derived from an EMBL/GenBank/DDBJ whole genome shotgun (WGS) entry which is preliminary data.</text>
</comment>
<evidence type="ECO:0000256" key="2">
    <source>
        <dbReference type="ARBA" id="ARBA00022670"/>
    </source>
</evidence>
<evidence type="ECO:0000256" key="4">
    <source>
        <dbReference type="ARBA" id="ARBA00022825"/>
    </source>
</evidence>
<sequence length="421" mass="45498">MQGNEGSRKAALFIGAVFLIATGFTGGLVMGRSGASSTVLPASIAQAIGLASPPEGVDFSPVWKAWAVIDEKFVPASVPTTTATSSEPAIVGTPEERRVYGMIQGLAESLGDPYTFYLPPVEQKQFEEDLSGNFEGVGMEIAIRDEILTVVAPLKGTPAERAGLKPEDKILKIDDMNTRGMDITTAVSHIRGPKGSQVTLLVAREGWTEPQEIKVTRDVINIPVLESERRDDGIFVISLHNFTANSPQLFRDALRQFVDSGSSRLILDLRGNPGGYLEAAVDMASWFLPTGRIVVTEDYAGHSGNIDHRSRGYDIFNQNLKMVILVDKGSASASEILAGALRHYKKARLVGTVTFGKGSVQELVPITENTGLKITVARWLMPDGVQIPQDGITPDIEVKITEEEVKAGKDPQMEKAVELLK</sequence>
<organism evidence="7 8">
    <name type="scientific">Candidatus Kaiserbacteria bacterium RIFCSPLOWO2_01_FULL_53_17</name>
    <dbReference type="NCBI Taxonomy" id="1798511"/>
    <lineage>
        <taxon>Bacteria</taxon>
        <taxon>Candidatus Kaiseribacteriota</taxon>
    </lineage>
</organism>
<dbReference type="GO" id="GO:0007165">
    <property type="term" value="P:signal transduction"/>
    <property type="evidence" value="ECO:0007669"/>
    <property type="project" value="TreeGrafter"/>
</dbReference>
<evidence type="ECO:0000259" key="6">
    <source>
        <dbReference type="PROSITE" id="PS50106"/>
    </source>
</evidence>
<dbReference type="CDD" id="cd06782">
    <property type="entry name" value="cpPDZ_CPP-like"/>
    <property type="match status" value="1"/>
</dbReference>
<dbReference type="InterPro" id="IPR004447">
    <property type="entry name" value="Peptidase_S41A"/>
</dbReference>
<reference evidence="7 8" key="1">
    <citation type="journal article" date="2016" name="Nat. Commun.">
        <title>Thousands of microbial genomes shed light on interconnected biogeochemical processes in an aquifer system.</title>
        <authorList>
            <person name="Anantharaman K."/>
            <person name="Brown C.T."/>
            <person name="Hug L.A."/>
            <person name="Sharon I."/>
            <person name="Castelle C.J."/>
            <person name="Probst A.J."/>
            <person name="Thomas B.C."/>
            <person name="Singh A."/>
            <person name="Wilkins M.J."/>
            <person name="Karaoz U."/>
            <person name="Brodie E.L."/>
            <person name="Williams K.H."/>
            <person name="Hubbard S.S."/>
            <person name="Banfield J.F."/>
        </authorList>
    </citation>
    <scope>NUCLEOTIDE SEQUENCE [LARGE SCALE GENOMIC DNA]</scope>
</reference>
<comment type="similarity">
    <text evidence="1 5">Belongs to the peptidase S41A family.</text>
</comment>
<dbReference type="InterPro" id="IPR041489">
    <property type="entry name" value="PDZ_6"/>
</dbReference>
<dbReference type="SUPFAM" id="SSF52096">
    <property type="entry name" value="ClpP/crotonase"/>
    <property type="match status" value="1"/>
</dbReference>
<keyword evidence="2 5" id="KW-0645">Protease</keyword>
<dbReference type="NCBIfam" id="TIGR00225">
    <property type="entry name" value="prc"/>
    <property type="match status" value="1"/>
</dbReference>
<dbReference type="GO" id="GO:0006508">
    <property type="term" value="P:proteolysis"/>
    <property type="evidence" value="ECO:0007669"/>
    <property type="project" value="UniProtKB-KW"/>
</dbReference>
<dbReference type="Proteomes" id="UP000177306">
    <property type="component" value="Unassembled WGS sequence"/>
</dbReference>
<evidence type="ECO:0000256" key="1">
    <source>
        <dbReference type="ARBA" id="ARBA00009179"/>
    </source>
</evidence>
<dbReference type="InterPro" id="IPR001478">
    <property type="entry name" value="PDZ"/>
</dbReference>
<dbReference type="CDD" id="cd07560">
    <property type="entry name" value="Peptidase_S41_CPP"/>
    <property type="match status" value="1"/>
</dbReference>
<evidence type="ECO:0000313" key="7">
    <source>
        <dbReference type="EMBL" id="OGG73091.1"/>
    </source>
</evidence>
<dbReference type="SUPFAM" id="SSF50156">
    <property type="entry name" value="PDZ domain-like"/>
    <property type="match status" value="1"/>
</dbReference>
<dbReference type="Pfam" id="PF03572">
    <property type="entry name" value="Peptidase_S41"/>
    <property type="match status" value="1"/>
</dbReference>
<dbReference type="InterPro" id="IPR036034">
    <property type="entry name" value="PDZ_sf"/>
</dbReference>
<dbReference type="AlphaFoldDB" id="A0A1F6EHG8"/>
<protein>
    <recommendedName>
        <fullName evidence="6">PDZ domain-containing protein</fullName>
    </recommendedName>
</protein>
<dbReference type="GO" id="GO:0030288">
    <property type="term" value="C:outer membrane-bounded periplasmic space"/>
    <property type="evidence" value="ECO:0007669"/>
    <property type="project" value="TreeGrafter"/>
</dbReference>
<dbReference type="SMART" id="SM00245">
    <property type="entry name" value="TSPc"/>
    <property type="match status" value="1"/>
</dbReference>
<dbReference type="Gene3D" id="3.30.750.44">
    <property type="match status" value="1"/>
</dbReference>
<keyword evidence="3 5" id="KW-0378">Hydrolase</keyword>
<dbReference type="PANTHER" id="PTHR32060">
    <property type="entry name" value="TAIL-SPECIFIC PROTEASE"/>
    <property type="match status" value="1"/>
</dbReference>
<dbReference type="Pfam" id="PF17820">
    <property type="entry name" value="PDZ_6"/>
    <property type="match status" value="1"/>
</dbReference>
<dbReference type="PANTHER" id="PTHR32060:SF30">
    <property type="entry name" value="CARBOXY-TERMINAL PROCESSING PROTEASE CTPA"/>
    <property type="match status" value="1"/>
</dbReference>
<proteinExistence type="inferred from homology"/>
<evidence type="ECO:0000256" key="3">
    <source>
        <dbReference type="ARBA" id="ARBA00022801"/>
    </source>
</evidence>
<feature type="domain" description="PDZ" evidence="6">
    <location>
        <begin position="123"/>
        <end position="191"/>
    </location>
</feature>
<gene>
    <name evidence="7" type="ORF">A3A38_00430</name>
</gene>
<dbReference type="Gene3D" id="3.90.226.10">
    <property type="entry name" value="2-enoyl-CoA Hydratase, Chain A, domain 1"/>
    <property type="match status" value="1"/>
</dbReference>
<evidence type="ECO:0000313" key="8">
    <source>
        <dbReference type="Proteomes" id="UP000177306"/>
    </source>
</evidence>
<evidence type="ECO:0000256" key="5">
    <source>
        <dbReference type="RuleBase" id="RU004404"/>
    </source>
</evidence>
<dbReference type="Gene3D" id="2.30.42.10">
    <property type="match status" value="1"/>
</dbReference>